<dbReference type="AlphaFoldDB" id="A0A267MLQ1"/>
<keyword evidence="3" id="KW-1185">Reference proteome</keyword>
<dbReference type="EMBL" id="NIBG01000002">
    <property type="protein sequence ID" value="PAB60521.1"/>
    <property type="molecule type" value="Genomic_DNA"/>
</dbReference>
<dbReference type="RefSeq" id="WP_095130844.1">
    <property type="nucleotide sequence ID" value="NZ_NIBG01000002.1"/>
</dbReference>
<feature type="transmembrane region" description="Helical" evidence="1">
    <location>
        <begin position="66"/>
        <end position="83"/>
    </location>
</feature>
<comment type="caution">
    <text evidence="2">The sequence shown here is derived from an EMBL/GenBank/DDBJ whole genome shotgun (WGS) entry which is preliminary data.</text>
</comment>
<dbReference type="Proteomes" id="UP000216024">
    <property type="component" value="Unassembled WGS sequence"/>
</dbReference>
<keyword evidence="1" id="KW-1133">Transmembrane helix</keyword>
<accession>A0A267MLQ1</accession>
<feature type="transmembrane region" description="Helical" evidence="1">
    <location>
        <begin position="12"/>
        <end position="29"/>
    </location>
</feature>
<sequence length="200" mass="22943">MGSLGKTLFCTYYMLLGALTMIYGILICLDKLRMERQLIIRIICTTSPMMYGIALGLELAIENGNYILLCGAIGILVLFISIVKKSFERSYGVYNLEKKEVFLCVEKVLENMNLEYKVDGGDININNLCHMEIFKEHPYIALKGKDIKDENLFESIIHKIKNEVCKYELPKKVFYKGGYTYIAIGLTITVGFYFMLFFVL</sequence>
<organism evidence="2 3">
    <name type="scientific">Anaeromicrobium sediminis</name>
    <dbReference type="NCBI Taxonomy" id="1478221"/>
    <lineage>
        <taxon>Bacteria</taxon>
        <taxon>Bacillati</taxon>
        <taxon>Bacillota</taxon>
        <taxon>Clostridia</taxon>
        <taxon>Peptostreptococcales</taxon>
        <taxon>Thermotaleaceae</taxon>
        <taxon>Anaeromicrobium</taxon>
    </lineage>
</organism>
<evidence type="ECO:0000313" key="2">
    <source>
        <dbReference type="EMBL" id="PAB60521.1"/>
    </source>
</evidence>
<keyword evidence="1" id="KW-0472">Membrane</keyword>
<name>A0A267MLQ1_9FIRM</name>
<feature type="transmembrane region" description="Helical" evidence="1">
    <location>
        <begin position="38"/>
        <end position="60"/>
    </location>
</feature>
<feature type="transmembrane region" description="Helical" evidence="1">
    <location>
        <begin position="179"/>
        <end position="199"/>
    </location>
</feature>
<keyword evidence="1" id="KW-0812">Transmembrane</keyword>
<proteinExistence type="predicted"/>
<protein>
    <submittedName>
        <fullName evidence="2">Uncharacterized protein</fullName>
    </submittedName>
</protein>
<evidence type="ECO:0000256" key="1">
    <source>
        <dbReference type="SAM" id="Phobius"/>
    </source>
</evidence>
<gene>
    <name evidence="2" type="ORF">CCE28_02980</name>
</gene>
<evidence type="ECO:0000313" key="3">
    <source>
        <dbReference type="Proteomes" id="UP000216024"/>
    </source>
</evidence>
<reference evidence="2 3" key="1">
    <citation type="submission" date="2017-06" db="EMBL/GenBank/DDBJ databases">
        <title>Draft genome sequence of anaerobic fermentative bacterium Anaeromicrobium sediminis DY2726D isolated from West Pacific Ocean sediments.</title>
        <authorList>
            <person name="Zeng X."/>
        </authorList>
    </citation>
    <scope>NUCLEOTIDE SEQUENCE [LARGE SCALE GENOMIC DNA]</scope>
    <source>
        <strain evidence="2 3">DY2726D</strain>
    </source>
</reference>